<comment type="similarity">
    <text evidence="1">Belongs to the peptidase A1 family.</text>
</comment>
<dbReference type="CDD" id="cd05476">
    <property type="entry name" value="pepsin_A_like_plant"/>
    <property type="match status" value="1"/>
</dbReference>
<evidence type="ECO:0000256" key="6">
    <source>
        <dbReference type="SAM" id="SignalP"/>
    </source>
</evidence>
<dbReference type="InterPro" id="IPR032799">
    <property type="entry name" value="TAXi_C"/>
</dbReference>
<dbReference type="Pfam" id="PF14541">
    <property type="entry name" value="TAXi_C"/>
    <property type="match status" value="1"/>
</dbReference>
<evidence type="ECO:0000259" key="7">
    <source>
        <dbReference type="PROSITE" id="PS51767"/>
    </source>
</evidence>
<feature type="domain" description="Peptidase A1" evidence="7">
    <location>
        <begin position="71"/>
        <end position="397"/>
    </location>
</feature>
<dbReference type="InterPro" id="IPR034161">
    <property type="entry name" value="Pepsin-like_plant"/>
</dbReference>
<organism evidence="8 9">
    <name type="scientific">Castilleja foliolosa</name>
    <dbReference type="NCBI Taxonomy" id="1961234"/>
    <lineage>
        <taxon>Eukaryota</taxon>
        <taxon>Viridiplantae</taxon>
        <taxon>Streptophyta</taxon>
        <taxon>Embryophyta</taxon>
        <taxon>Tracheophyta</taxon>
        <taxon>Spermatophyta</taxon>
        <taxon>Magnoliopsida</taxon>
        <taxon>eudicotyledons</taxon>
        <taxon>Gunneridae</taxon>
        <taxon>Pentapetalae</taxon>
        <taxon>asterids</taxon>
        <taxon>lamiids</taxon>
        <taxon>Lamiales</taxon>
        <taxon>Orobanchaceae</taxon>
        <taxon>Pedicularideae</taxon>
        <taxon>Castillejinae</taxon>
        <taxon>Castilleja</taxon>
    </lineage>
</organism>
<evidence type="ECO:0000256" key="4">
    <source>
        <dbReference type="ARBA" id="ARBA00022801"/>
    </source>
</evidence>
<keyword evidence="9" id="KW-1185">Reference proteome</keyword>
<dbReference type="InterPro" id="IPR032861">
    <property type="entry name" value="TAXi_N"/>
</dbReference>
<feature type="signal peptide" evidence="6">
    <location>
        <begin position="1"/>
        <end position="20"/>
    </location>
</feature>
<dbReference type="AlphaFoldDB" id="A0ABD3DL81"/>
<evidence type="ECO:0000256" key="1">
    <source>
        <dbReference type="ARBA" id="ARBA00007447"/>
    </source>
</evidence>
<feature type="chain" id="PRO_5044805390" description="Peptidase A1 domain-containing protein" evidence="6">
    <location>
        <begin position="21"/>
        <end position="406"/>
    </location>
</feature>
<evidence type="ECO:0000256" key="5">
    <source>
        <dbReference type="ARBA" id="ARBA00023180"/>
    </source>
</evidence>
<comment type="caution">
    <text evidence="8">The sequence shown here is derived from an EMBL/GenBank/DDBJ whole genome shotgun (WGS) entry which is preliminary data.</text>
</comment>
<dbReference type="InterPro" id="IPR051708">
    <property type="entry name" value="Plant_Aspart_Prot_A1"/>
</dbReference>
<dbReference type="Pfam" id="PF14543">
    <property type="entry name" value="TAXi_N"/>
    <property type="match status" value="1"/>
</dbReference>
<evidence type="ECO:0000256" key="2">
    <source>
        <dbReference type="ARBA" id="ARBA00022670"/>
    </source>
</evidence>
<keyword evidence="6" id="KW-0732">Signal</keyword>
<dbReference type="InterPro" id="IPR021109">
    <property type="entry name" value="Peptidase_aspartic_dom_sf"/>
</dbReference>
<dbReference type="SUPFAM" id="SSF50630">
    <property type="entry name" value="Acid proteases"/>
    <property type="match status" value="1"/>
</dbReference>
<dbReference type="PANTHER" id="PTHR47967">
    <property type="entry name" value="OS07G0603500 PROTEIN-RELATED"/>
    <property type="match status" value="1"/>
</dbReference>
<evidence type="ECO:0000313" key="8">
    <source>
        <dbReference type="EMBL" id="KAL3642822.1"/>
    </source>
</evidence>
<evidence type="ECO:0000256" key="3">
    <source>
        <dbReference type="ARBA" id="ARBA00022750"/>
    </source>
</evidence>
<proteinExistence type="inferred from homology"/>
<dbReference type="EMBL" id="JAVIJP010000016">
    <property type="protein sequence ID" value="KAL3642822.1"/>
    <property type="molecule type" value="Genomic_DNA"/>
</dbReference>
<dbReference type="PROSITE" id="PS51767">
    <property type="entry name" value="PEPTIDASE_A1"/>
    <property type="match status" value="1"/>
</dbReference>
<dbReference type="PANTHER" id="PTHR47967:SF14">
    <property type="entry name" value="EUKARYOTIC ASPARTYL PROTEASE FAMILY PROTEIN"/>
    <property type="match status" value="1"/>
</dbReference>
<evidence type="ECO:0000313" key="9">
    <source>
        <dbReference type="Proteomes" id="UP001632038"/>
    </source>
</evidence>
<gene>
    <name evidence="8" type="ORF">CASFOL_013637</name>
</gene>
<keyword evidence="3" id="KW-0064">Aspartyl protease</keyword>
<dbReference type="GO" id="GO:0004190">
    <property type="term" value="F:aspartic-type endopeptidase activity"/>
    <property type="evidence" value="ECO:0007669"/>
    <property type="project" value="UniProtKB-KW"/>
</dbReference>
<reference evidence="9" key="1">
    <citation type="journal article" date="2024" name="IScience">
        <title>Strigolactones Initiate the Formation of Haustorium-like Structures in Castilleja.</title>
        <authorList>
            <person name="Buerger M."/>
            <person name="Peterson D."/>
            <person name="Chory J."/>
        </authorList>
    </citation>
    <scope>NUCLEOTIDE SEQUENCE [LARGE SCALE GENOMIC DNA]</scope>
</reference>
<keyword evidence="4" id="KW-0378">Hydrolase</keyword>
<accession>A0ABD3DL81</accession>
<sequence>MAYNYLLFAFLFFTIHILSASTNITTTKLALKLIHRHSIFSLSYTPKPGLSDSTIDDIRAPAIPDEDGSAFLVNISIGEPPVPQLMAMDTGSHLIWVHCTTCKGCNNIFDPKKSSTYTKLSGDLPLCHNFVYVHQHFLDCPYEIRYMDQSMSKGVLALEKFTFITSSGGTMEINDVVFGCAQETSGPIGNLNGVFGLEAPNKYHLAARAGNKFSYCIGNLSDTHYMYNHLILGDGAVIQGDSTPMQVNNRGYFVTLEGISVGDTNLKFNPYEFYSNVNIDSGSTITQLVRSAYEPLMAEVKKLVDKFAKRGSVRNAENRLCYYGNLERDLKGFPIVTLHLAEGTDIFLDVEAMFQRSTDGLAFCMSVVESRDNMIGVRAQQFYNVGFDLNAKRVSFQKIDCELLED</sequence>
<keyword evidence="2" id="KW-0645">Protease</keyword>
<dbReference type="Gene3D" id="2.40.70.10">
    <property type="entry name" value="Acid Proteases"/>
    <property type="match status" value="2"/>
</dbReference>
<name>A0ABD3DL81_9LAMI</name>
<dbReference type="GO" id="GO:0006508">
    <property type="term" value="P:proteolysis"/>
    <property type="evidence" value="ECO:0007669"/>
    <property type="project" value="UniProtKB-KW"/>
</dbReference>
<protein>
    <recommendedName>
        <fullName evidence="7">Peptidase A1 domain-containing protein</fullName>
    </recommendedName>
</protein>
<dbReference type="InterPro" id="IPR033121">
    <property type="entry name" value="PEPTIDASE_A1"/>
</dbReference>
<keyword evidence="5" id="KW-0325">Glycoprotein</keyword>
<dbReference type="Proteomes" id="UP001632038">
    <property type="component" value="Unassembled WGS sequence"/>
</dbReference>